<accession>A0ABP9NKI9</accession>
<name>A0ABP9NKI9_9PSEU</name>
<evidence type="ECO:0000256" key="1">
    <source>
        <dbReference type="SAM" id="MobiDB-lite"/>
    </source>
</evidence>
<evidence type="ECO:0000313" key="3">
    <source>
        <dbReference type="Proteomes" id="UP001500804"/>
    </source>
</evidence>
<proteinExistence type="predicted"/>
<dbReference type="EMBL" id="BAABJO010000013">
    <property type="protein sequence ID" value="GAA5124622.1"/>
    <property type="molecule type" value="Genomic_DNA"/>
</dbReference>
<feature type="region of interest" description="Disordered" evidence="1">
    <location>
        <begin position="62"/>
        <end position="112"/>
    </location>
</feature>
<keyword evidence="3" id="KW-1185">Reference proteome</keyword>
<evidence type="ECO:0000313" key="2">
    <source>
        <dbReference type="EMBL" id="GAA5124622.1"/>
    </source>
</evidence>
<comment type="caution">
    <text evidence="2">The sequence shown here is derived from an EMBL/GenBank/DDBJ whole genome shotgun (WGS) entry which is preliminary data.</text>
</comment>
<protein>
    <submittedName>
        <fullName evidence="2">Uncharacterized protein</fullName>
    </submittedName>
</protein>
<feature type="region of interest" description="Disordered" evidence="1">
    <location>
        <begin position="1"/>
        <end position="48"/>
    </location>
</feature>
<dbReference type="Proteomes" id="UP001500804">
    <property type="component" value="Unassembled WGS sequence"/>
</dbReference>
<feature type="compositionally biased region" description="Low complexity" evidence="1">
    <location>
        <begin position="102"/>
        <end position="112"/>
    </location>
</feature>
<reference evidence="3" key="1">
    <citation type="journal article" date="2019" name="Int. J. Syst. Evol. Microbiol.">
        <title>The Global Catalogue of Microorganisms (GCM) 10K type strain sequencing project: providing services to taxonomists for standard genome sequencing and annotation.</title>
        <authorList>
            <consortium name="The Broad Institute Genomics Platform"/>
            <consortium name="The Broad Institute Genome Sequencing Center for Infectious Disease"/>
            <person name="Wu L."/>
            <person name="Ma J."/>
        </authorList>
    </citation>
    <scope>NUCLEOTIDE SEQUENCE [LARGE SCALE GENOMIC DNA]</scope>
    <source>
        <strain evidence="3">JCM 18302</strain>
    </source>
</reference>
<gene>
    <name evidence="2" type="ORF">GCM10023320_37940</name>
</gene>
<sequence length="112" mass="11131">MRAAARPTAAIGGTPSTVGSAERSAIGHRPPGPRSGAGRSRGSGFPGFFAGRRAALVDAAGSSAFAGRPPVRALADLPEAPDRGREAPPRPGSAGGRRRGVRSPAGSVIPSR</sequence>
<organism evidence="2 3">
    <name type="scientific">Pseudonocardia adelaidensis</name>
    <dbReference type="NCBI Taxonomy" id="648754"/>
    <lineage>
        <taxon>Bacteria</taxon>
        <taxon>Bacillati</taxon>
        <taxon>Actinomycetota</taxon>
        <taxon>Actinomycetes</taxon>
        <taxon>Pseudonocardiales</taxon>
        <taxon>Pseudonocardiaceae</taxon>
        <taxon>Pseudonocardia</taxon>
    </lineage>
</organism>